<gene>
    <name evidence="2" type="ORF">VC82_2336</name>
</gene>
<dbReference type="AlphaFoldDB" id="A0A0D5YUJ7"/>
<keyword evidence="1" id="KW-1133">Transmembrane helix</keyword>
<dbReference type="InterPro" id="IPR029039">
    <property type="entry name" value="Flavoprotein-like_sf"/>
</dbReference>
<dbReference type="HOGENOM" id="CLU_1265772_0_0_10"/>
<organism evidence="2 3">
    <name type="scientific">Flagellimonas lutaonensis</name>
    <dbReference type="NCBI Taxonomy" id="516051"/>
    <lineage>
        <taxon>Bacteria</taxon>
        <taxon>Pseudomonadati</taxon>
        <taxon>Bacteroidota</taxon>
        <taxon>Flavobacteriia</taxon>
        <taxon>Flavobacteriales</taxon>
        <taxon>Flavobacteriaceae</taxon>
        <taxon>Flagellimonas</taxon>
    </lineage>
</organism>
<accession>A0A0D5YUJ7</accession>
<dbReference type="Proteomes" id="UP000032726">
    <property type="component" value="Chromosome"/>
</dbReference>
<sequence>MIIVILQGLGIGYLVIGSDSDTMIKVKRFIKILFWLVLGILLVWWLLTLYVQQKGPYYSQFFGNKESTIALIAFDGDPFYNLDERVCTAFAKGLSANGIGAQVVSVRALNDVLPGEYDMMVFCANTYNWAPDRAMVEAIKDQIDIDGQKVVAITIGSGSTKRAQKLFEQTIIEEGGHLLATETYWLLRPNDESQLEQSNVVVAEKMAIEAANKIAGNF</sequence>
<evidence type="ECO:0000256" key="1">
    <source>
        <dbReference type="SAM" id="Phobius"/>
    </source>
</evidence>
<dbReference type="Gene3D" id="3.40.50.360">
    <property type="match status" value="1"/>
</dbReference>
<dbReference type="EMBL" id="CP011071">
    <property type="protein sequence ID" value="AKA35925.1"/>
    <property type="molecule type" value="Genomic_DNA"/>
</dbReference>
<evidence type="ECO:0000313" key="2">
    <source>
        <dbReference type="EMBL" id="AKA35925.1"/>
    </source>
</evidence>
<evidence type="ECO:0000313" key="3">
    <source>
        <dbReference type="Proteomes" id="UP000032726"/>
    </source>
</evidence>
<keyword evidence="1" id="KW-0812">Transmembrane</keyword>
<reference evidence="2 3" key="1">
    <citation type="submission" date="2015-03" db="EMBL/GenBank/DDBJ databases">
        <title>Complete genome sequence of Muricauda lutaonensis CC-HSB-11T, isolated from a coastal hot spring.</title>
        <authorList>
            <person name="Kim K.M."/>
        </authorList>
    </citation>
    <scope>NUCLEOTIDE SEQUENCE [LARGE SCALE GENOMIC DNA]</scope>
    <source>
        <strain evidence="2 3">CC-HSB-11</strain>
    </source>
</reference>
<protein>
    <submittedName>
        <fullName evidence="2">Uncharacterized protein</fullName>
    </submittedName>
</protein>
<name>A0A0D5YUJ7_9FLAO</name>
<dbReference type="STRING" id="516051.VC82_2336"/>
<dbReference type="KEGG" id="mlt:VC82_2336"/>
<feature type="transmembrane region" description="Helical" evidence="1">
    <location>
        <begin position="32"/>
        <end position="51"/>
    </location>
</feature>
<dbReference type="OrthoDB" id="1160916at2"/>
<keyword evidence="3" id="KW-1185">Reference proteome</keyword>
<dbReference type="SUPFAM" id="SSF52218">
    <property type="entry name" value="Flavoproteins"/>
    <property type="match status" value="1"/>
</dbReference>
<keyword evidence="1" id="KW-0472">Membrane</keyword>
<proteinExistence type="predicted"/>